<feature type="region of interest" description="Disordered" evidence="1">
    <location>
        <begin position="715"/>
        <end position="737"/>
    </location>
</feature>
<evidence type="ECO:0000256" key="1">
    <source>
        <dbReference type="SAM" id="MobiDB-lite"/>
    </source>
</evidence>
<sequence length="737" mass="80415">MSSHSARFAALYDSLPTDVQSAIVHKQLIPLLDHASKTRRNRVLATAAKMHRRHARIPALDLRSKQREVNALLDDLHRDAKRSFVHDRSRRTELLEQTVESVTCWLNDIWRVVYEHNVDFMLAHRCLVFTMNTIDQIGHARASCRCALTSMYVPITIKRRSGKVVKSWEVNGAHNVGEVLEFIWRDLFLSMLATGTRRQIEKLPEMLDDIEDIMGWTALERLLYGGRKCPHDEYGPDEEWSDVDSDIDEDEDAYTDDDSDLDAPVSDADWVPKLNRRTTPSHAKHWSHRISSQVWQFRKHVHAAMLAVFRSNPSLRLYSALLASSADPQTTQAELTAFLSESATSSPDVFAAALDIHALENNTSAIAALLATDAHLLRPRDAPIHQSAVTTLASDPAYHSHALAIIEKELLDTARTVRAALVSSVFSRLDTLANKTELDAIVKLRSSAAGRQDRVEHWVDAVTTPGAVGPNPMALAALVMGIPLPVGPGGGPAALGFGGDGLDGDADPLGYLDLDPNDPDMEDLREEFRPRLRQRFEGWTDVAAAAGKSGAGVLARVYRELVGSMPFLRASDVVEEMLARVSEKPGKQHLIDAVDALSAFVKVQRRKLAASKSEQKRRANAASQTASSSGSGPSLHLPPHPHPHPGMPMFMFGTAQTTPEESDAVPDRPETPPPPPPLEPIGPAHANHDYAGPAAPAPLFTFYTGMTAPVPPPAVPTGGGGADGGGYAGWNGMDDVD</sequence>
<name>A0A4Q9MPT4_9APHY</name>
<reference evidence="2" key="1">
    <citation type="submission" date="2019-01" db="EMBL/GenBank/DDBJ databases">
        <title>Draft genome sequences of three monokaryotic isolates of the white-rot basidiomycete fungus Dichomitus squalens.</title>
        <authorList>
            <consortium name="DOE Joint Genome Institute"/>
            <person name="Lopez S.C."/>
            <person name="Andreopoulos B."/>
            <person name="Pangilinan J."/>
            <person name="Lipzen A."/>
            <person name="Riley R."/>
            <person name="Ahrendt S."/>
            <person name="Ng V."/>
            <person name="Barry K."/>
            <person name="Daum C."/>
            <person name="Grigoriev I.V."/>
            <person name="Hilden K.S."/>
            <person name="Makela M.R."/>
            <person name="de Vries R.P."/>
        </authorList>
    </citation>
    <scope>NUCLEOTIDE SEQUENCE [LARGE SCALE GENOMIC DNA]</scope>
    <source>
        <strain evidence="2">OM18370.1</strain>
    </source>
</reference>
<feature type="compositionally biased region" description="Pro residues" evidence="1">
    <location>
        <begin position="671"/>
        <end position="680"/>
    </location>
</feature>
<accession>A0A4Q9MPT4</accession>
<dbReference type="OrthoDB" id="2742205at2759"/>
<feature type="compositionally biased region" description="Acidic residues" evidence="1">
    <location>
        <begin position="235"/>
        <end position="261"/>
    </location>
</feature>
<dbReference type="Proteomes" id="UP000292957">
    <property type="component" value="Unassembled WGS sequence"/>
</dbReference>
<feature type="compositionally biased region" description="Gly residues" evidence="1">
    <location>
        <begin position="717"/>
        <end position="729"/>
    </location>
</feature>
<feature type="region of interest" description="Disordered" evidence="1">
    <location>
        <begin position="234"/>
        <end position="265"/>
    </location>
</feature>
<dbReference type="AlphaFoldDB" id="A0A4Q9MPT4"/>
<feature type="compositionally biased region" description="Pro residues" evidence="1">
    <location>
        <begin position="636"/>
        <end position="646"/>
    </location>
</feature>
<dbReference type="EMBL" id="ML143415">
    <property type="protein sequence ID" value="TBU29177.1"/>
    <property type="molecule type" value="Genomic_DNA"/>
</dbReference>
<evidence type="ECO:0000313" key="2">
    <source>
        <dbReference type="EMBL" id="TBU29177.1"/>
    </source>
</evidence>
<protein>
    <submittedName>
        <fullName evidence="2">Uncharacterized protein</fullName>
    </submittedName>
</protein>
<feature type="region of interest" description="Disordered" evidence="1">
    <location>
        <begin position="609"/>
        <end position="690"/>
    </location>
</feature>
<proteinExistence type="predicted"/>
<gene>
    <name evidence="2" type="ORF">BD311DRAFT_864950</name>
</gene>
<organism evidence="2">
    <name type="scientific">Dichomitus squalens</name>
    <dbReference type="NCBI Taxonomy" id="114155"/>
    <lineage>
        <taxon>Eukaryota</taxon>
        <taxon>Fungi</taxon>
        <taxon>Dikarya</taxon>
        <taxon>Basidiomycota</taxon>
        <taxon>Agaricomycotina</taxon>
        <taxon>Agaricomycetes</taxon>
        <taxon>Polyporales</taxon>
        <taxon>Polyporaceae</taxon>
        <taxon>Dichomitus</taxon>
    </lineage>
</organism>